<evidence type="ECO:0000313" key="15">
    <source>
        <dbReference type="Proteomes" id="UP001642540"/>
    </source>
</evidence>
<feature type="region of interest" description="Disordered" evidence="12">
    <location>
        <begin position="156"/>
        <end position="183"/>
    </location>
</feature>
<evidence type="ECO:0000256" key="8">
    <source>
        <dbReference type="ARBA" id="ARBA00023015"/>
    </source>
</evidence>
<keyword evidence="9" id="KW-0804">Transcription</keyword>
<keyword evidence="7 11" id="KW-0694">RNA-binding</keyword>
<dbReference type="Proteomes" id="UP001642540">
    <property type="component" value="Unassembled WGS sequence"/>
</dbReference>
<keyword evidence="8" id="KW-0805">Transcription regulation</keyword>
<name>A0ABP1RSG7_9HEXA</name>
<dbReference type="InterPro" id="IPR033102">
    <property type="entry name" value="NELFE"/>
</dbReference>
<dbReference type="SUPFAM" id="SSF54928">
    <property type="entry name" value="RNA-binding domain, RBD"/>
    <property type="match status" value="1"/>
</dbReference>
<comment type="similarity">
    <text evidence="3">Belongs to the RRM NELF-E family.</text>
</comment>
<dbReference type="Gene3D" id="3.30.70.330">
    <property type="match status" value="1"/>
</dbReference>
<feature type="domain" description="RRM" evidence="13">
    <location>
        <begin position="233"/>
        <end position="305"/>
    </location>
</feature>
<dbReference type="EMBL" id="CAXLJM020000104">
    <property type="protein sequence ID" value="CAL8134432.1"/>
    <property type="molecule type" value="Genomic_DNA"/>
</dbReference>
<reference evidence="14 15" key="1">
    <citation type="submission" date="2024-08" db="EMBL/GenBank/DDBJ databases">
        <authorList>
            <person name="Cucini C."/>
            <person name="Frati F."/>
        </authorList>
    </citation>
    <scope>NUCLEOTIDE SEQUENCE [LARGE SCALE GENOMIC DNA]</scope>
</reference>
<proteinExistence type="inferred from homology"/>
<feature type="compositionally biased region" description="Basic and acidic residues" evidence="12">
    <location>
        <begin position="39"/>
        <end position="50"/>
    </location>
</feature>
<evidence type="ECO:0000256" key="6">
    <source>
        <dbReference type="ARBA" id="ARBA00022491"/>
    </source>
</evidence>
<feature type="compositionally biased region" description="Polar residues" evidence="12">
    <location>
        <begin position="1"/>
        <end position="11"/>
    </location>
</feature>
<feature type="compositionally biased region" description="Polar residues" evidence="12">
    <location>
        <begin position="156"/>
        <end position="168"/>
    </location>
</feature>
<evidence type="ECO:0000256" key="10">
    <source>
        <dbReference type="ARBA" id="ARBA00023242"/>
    </source>
</evidence>
<dbReference type="PANTHER" id="PTHR17250:SF0">
    <property type="entry name" value="NEGATIVE ELONGATION FACTOR E"/>
    <property type="match status" value="1"/>
</dbReference>
<organism evidence="14 15">
    <name type="scientific">Orchesella dallaii</name>
    <dbReference type="NCBI Taxonomy" id="48710"/>
    <lineage>
        <taxon>Eukaryota</taxon>
        <taxon>Metazoa</taxon>
        <taxon>Ecdysozoa</taxon>
        <taxon>Arthropoda</taxon>
        <taxon>Hexapoda</taxon>
        <taxon>Collembola</taxon>
        <taxon>Entomobryomorpha</taxon>
        <taxon>Entomobryoidea</taxon>
        <taxon>Orchesellidae</taxon>
        <taxon>Orchesellinae</taxon>
        <taxon>Orchesella</taxon>
    </lineage>
</organism>
<protein>
    <recommendedName>
        <fullName evidence="4">Negative elongation factor E</fullName>
    </recommendedName>
</protein>
<dbReference type="PROSITE" id="PS50102">
    <property type="entry name" value="RRM"/>
    <property type="match status" value="1"/>
</dbReference>
<sequence>MSYNLRVPNSLNDEESDSDDNGMLRRQTEDDALDQAEAALERAEKPEKLLKRAILSPSKGPSLKPFQRALRSLKQINSPVKRSTPNPVNRATTNPSSVHPLKRPTNEDAKEHAKKLLLAGKIVIPSSTSASHEKISFKRPTLEKKIATASVTTDFSRTSATPTSSFRNCTPPKHPVEFGGSSHPEVTVSAEATMARPIPIMRGEIEVPKTRPFIIPRLDTSSIGSISAPKRGPAIYVCLKDQAVRRDVLRTTFERFGRIFGIRIGRTIGTAFVTFTTIESAERAINEMNGTFYNGTWYEVEFAWRQPERNPPYSHQKPTASAPQSSTSTPSQSRSWDYKRRAVVDDDDEEM</sequence>
<evidence type="ECO:0000259" key="13">
    <source>
        <dbReference type="PROSITE" id="PS50102"/>
    </source>
</evidence>
<keyword evidence="6" id="KW-0678">Repressor</keyword>
<dbReference type="InterPro" id="IPR000504">
    <property type="entry name" value="RRM_dom"/>
</dbReference>
<evidence type="ECO:0000256" key="11">
    <source>
        <dbReference type="PROSITE-ProRule" id="PRU00176"/>
    </source>
</evidence>
<evidence type="ECO:0000256" key="2">
    <source>
        <dbReference type="ARBA" id="ARBA00004286"/>
    </source>
</evidence>
<comment type="caution">
    <text evidence="14">The sequence shown here is derived from an EMBL/GenBank/DDBJ whole genome shotgun (WGS) entry which is preliminary data.</text>
</comment>
<feature type="compositionally biased region" description="Low complexity" evidence="12">
    <location>
        <begin position="318"/>
        <end position="333"/>
    </location>
</feature>
<accession>A0ABP1RSG7</accession>
<evidence type="ECO:0000256" key="12">
    <source>
        <dbReference type="SAM" id="MobiDB-lite"/>
    </source>
</evidence>
<dbReference type="PANTHER" id="PTHR17250">
    <property type="entry name" value="NEGATIVE ELONGATION FACTOR E"/>
    <property type="match status" value="1"/>
</dbReference>
<keyword evidence="15" id="KW-1185">Reference proteome</keyword>
<dbReference type="InterPro" id="IPR035979">
    <property type="entry name" value="RBD_domain_sf"/>
</dbReference>
<keyword evidence="5" id="KW-0158">Chromosome</keyword>
<evidence type="ECO:0000256" key="3">
    <source>
        <dbReference type="ARBA" id="ARBA00006120"/>
    </source>
</evidence>
<evidence type="ECO:0000256" key="4">
    <source>
        <dbReference type="ARBA" id="ARBA00014464"/>
    </source>
</evidence>
<feature type="region of interest" description="Disordered" evidence="12">
    <location>
        <begin position="308"/>
        <end position="351"/>
    </location>
</feature>
<feature type="compositionally biased region" description="Polar residues" evidence="12">
    <location>
        <begin position="74"/>
        <end position="97"/>
    </location>
</feature>
<evidence type="ECO:0000256" key="5">
    <source>
        <dbReference type="ARBA" id="ARBA00022454"/>
    </source>
</evidence>
<evidence type="ECO:0000313" key="14">
    <source>
        <dbReference type="EMBL" id="CAL8134432.1"/>
    </source>
</evidence>
<feature type="region of interest" description="Disordered" evidence="12">
    <location>
        <begin position="1"/>
        <end position="105"/>
    </location>
</feature>
<dbReference type="SMART" id="SM00360">
    <property type="entry name" value="RRM"/>
    <property type="match status" value="1"/>
</dbReference>
<comment type="subcellular location">
    <subcellularLocation>
        <location evidence="2">Chromosome</location>
    </subcellularLocation>
    <subcellularLocation>
        <location evidence="1">Nucleus</location>
    </subcellularLocation>
</comment>
<dbReference type="InterPro" id="IPR012677">
    <property type="entry name" value="Nucleotide-bd_a/b_plait_sf"/>
</dbReference>
<gene>
    <name evidence="14" type="ORF">ODALV1_LOCUS25522</name>
</gene>
<evidence type="ECO:0000256" key="1">
    <source>
        <dbReference type="ARBA" id="ARBA00004123"/>
    </source>
</evidence>
<keyword evidence="10" id="KW-0539">Nucleus</keyword>
<evidence type="ECO:0000256" key="7">
    <source>
        <dbReference type="ARBA" id="ARBA00022884"/>
    </source>
</evidence>
<evidence type="ECO:0000256" key="9">
    <source>
        <dbReference type="ARBA" id="ARBA00023163"/>
    </source>
</evidence>
<dbReference type="Pfam" id="PF00076">
    <property type="entry name" value="RRM_1"/>
    <property type="match status" value="1"/>
</dbReference>